<name>A0AA86R1X0_9EUKA</name>
<reference evidence="2 3" key="2">
    <citation type="submission" date="2024-07" db="EMBL/GenBank/DDBJ databases">
        <authorList>
            <person name="Akdeniz Z."/>
        </authorList>
    </citation>
    <scope>NUCLEOTIDE SEQUENCE [LARGE SCALE GENOMIC DNA]</scope>
</reference>
<evidence type="ECO:0000313" key="2">
    <source>
        <dbReference type="EMBL" id="CAL6041142.1"/>
    </source>
</evidence>
<dbReference type="EMBL" id="CATOUU010000990">
    <property type="protein sequence ID" value="CAI9965451.1"/>
    <property type="molecule type" value="Genomic_DNA"/>
</dbReference>
<evidence type="ECO:0000313" key="1">
    <source>
        <dbReference type="EMBL" id="CAI9965451.1"/>
    </source>
</evidence>
<evidence type="ECO:0000313" key="3">
    <source>
        <dbReference type="Proteomes" id="UP001642409"/>
    </source>
</evidence>
<dbReference type="Proteomes" id="UP001642409">
    <property type="component" value="Unassembled WGS sequence"/>
</dbReference>
<dbReference type="AlphaFoldDB" id="A0AA86R1X0"/>
<keyword evidence="3" id="KW-1185">Reference proteome</keyword>
<accession>A0AA86R1X0</accession>
<proteinExistence type="predicted"/>
<comment type="caution">
    <text evidence="1">The sequence shown here is derived from an EMBL/GenBank/DDBJ whole genome shotgun (WGS) entry which is preliminary data.</text>
</comment>
<dbReference type="EMBL" id="CAXDID020000148">
    <property type="protein sequence ID" value="CAL6041142.1"/>
    <property type="molecule type" value="Genomic_DNA"/>
</dbReference>
<protein>
    <submittedName>
        <fullName evidence="2">Hypothetical_protein</fullName>
    </submittedName>
</protein>
<sequence length="184" mass="20975">MNNKIQNISAHSKIQNNKFQTFQSQNRQEMITYLKSQLNVDDYNNNDQAWRFDVRAEEIAEIPALFSVVDDEFIRLRFSFLAASHFLRCGSAKSVAEGKIPRFKVLSCRQGSVWLRACHQRAFRIGKQPLHCFLRNADGTTQVDSRIDRLARSSRVTPLDACTRVVGCLSCGGAPNVHRCIQNQ</sequence>
<organism evidence="1">
    <name type="scientific">Hexamita inflata</name>
    <dbReference type="NCBI Taxonomy" id="28002"/>
    <lineage>
        <taxon>Eukaryota</taxon>
        <taxon>Metamonada</taxon>
        <taxon>Diplomonadida</taxon>
        <taxon>Hexamitidae</taxon>
        <taxon>Hexamitinae</taxon>
        <taxon>Hexamita</taxon>
    </lineage>
</organism>
<reference evidence="1" key="1">
    <citation type="submission" date="2023-06" db="EMBL/GenBank/DDBJ databases">
        <authorList>
            <person name="Kurt Z."/>
        </authorList>
    </citation>
    <scope>NUCLEOTIDE SEQUENCE</scope>
</reference>
<gene>
    <name evidence="2" type="ORF">HINF_LOCUS38795</name>
    <name evidence="1" type="ORF">HINF_LOCUS53096</name>
</gene>